<dbReference type="Proteomes" id="UP001150581">
    <property type="component" value="Unassembled WGS sequence"/>
</dbReference>
<comment type="caution">
    <text evidence="1">The sequence shown here is derived from an EMBL/GenBank/DDBJ whole genome shotgun (WGS) entry which is preliminary data.</text>
</comment>
<proteinExistence type="predicted"/>
<feature type="non-terminal residue" evidence="1">
    <location>
        <position position="80"/>
    </location>
</feature>
<dbReference type="EMBL" id="JANBPG010002047">
    <property type="protein sequence ID" value="KAJ1887236.1"/>
    <property type="molecule type" value="Genomic_DNA"/>
</dbReference>
<organism evidence="1 2">
    <name type="scientific">Kickxella alabastrina</name>
    <dbReference type="NCBI Taxonomy" id="61397"/>
    <lineage>
        <taxon>Eukaryota</taxon>
        <taxon>Fungi</taxon>
        <taxon>Fungi incertae sedis</taxon>
        <taxon>Zoopagomycota</taxon>
        <taxon>Kickxellomycotina</taxon>
        <taxon>Kickxellomycetes</taxon>
        <taxon>Kickxellales</taxon>
        <taxon>Kickxellaceae</taxon>
        <taxon>Kickxella</taxon>
    </lineage>
</organism>
<protein>
    <submittedName>
        <fullName evidence="1">Uncharacterized protein</fullName>
    </submittedName>
</protein>
<keyword evidence="2" id="KW-1185">Reference proteome</keyword>
<reference evidence="1" key="1">
    <citation type="submission" date="2022-07" db="EMBL/GenBank/DDBJ databases">
        <title>Phylogenomic reconstructions and comparative analyses of Kickxellomycotina fungi.</title>
        <authorList>
            <person name="Reynolds N.K."/>
            <person name="Stajich J.E."/>
            <person name="Barry K."/>
            <person name="Grigoriev I.V."/>
            <person name="Crous P."/>
            <person name="Smith M.E."/>
        </authorList>
    </citation>
    <scope>NUCLEOTIDE SEQUENCE</scope>
    <source>
        <strain evidence="1">Benny 63K</strain>
    </source>
</reference>
<sequence>AFYSPSARVQVLVQLDQGCVDFASLLVFCVPRHPCLLAHSAFLLGLLVCHHHEAPDRAYGQAPLCAIRKLWQAALQPRKV</sequence>
<name>A0ACC1I635_9FUNG</name>
<evidence type="ECO:0000313" key="1">
    <source>
        <dbReference type="EMBL" id="KAJ1887236.1"/>
    </source>
</evidence>
<evidence type="ECO:0000313" key="2">
    <source>
        <dbReference type="Proteomes" id="UP001150581"/>
    </source>
</evidence>
<feature type="non-terminal residue" evidence="1">
    <location>
        <position position="1"/>
    </location>
</feature>
<accession>A0ACC1I635</accession>
<gene>
    <name evidence="1" type="ORF">LPJ66_009221</name>
</gene>